<gene>
    <name evidence="1" type="ORF">GCM10010185_53620</name>
</gene>
<evidence type="ECO:0000313" key="2">
    <source>
        <dbReference type="Proteomes" id="UP000639606"/>
    </source>
</evidence>
<dbReference type="AlphaFoldDB" id="A0A918EFH9"/>
<accession>A0A918EFH9</accession>
<organism evidence="1 2">
    <name type="scientific">Saccharothrix coeruleofusca</name>
    <dbReference type="NCBI Taxonomy" id="33919"/>
    <lineage>
        <taxon>Bacteria</taxon>
        <taxon>Bacillati</taxon>
        <taxon>Actinomycetota</taxon>
        <taxon>Actinomycetes</taxon>
        <taxon>Pseudonocardiales</taxon>
        <taxon>Pseudonocardiaceae</taxon>
        <taxon>Saccharothrix</taxon>
    </lineage>
</organism>
<proteinExistence type="predicted"/>
<dbReference type="EMBL" id="BMRG01000013">
    <property type="protein sequence ID" value="GGP73378.1"/>
    <property type="molecule type" value="Genomic_DNA"/>
</dbReference>
<dbReference type="RefSeq" id="WP_229796113.1">
    <property type="nucleotide sequence ID" value="NZ_BMRG01000013.1"/>
</dbReference>
<protein>
    <submittedName>
        <fullName evidence="1">Uncharacterized protein</fullName>
    </submittedName>
</protein>
<name>A0A918EFH9_9PSEU</name>
<sequence>MTLADRVLRLLAEHPEGLTDAEIASALHVVHQHVNSCCRSLADKGQIVRDGFARPIRNRLPGEQALPPPAPEVKGGVERGEGLVQGEVVTWLVASGWSIGRVAETASRERGTDIVAERAGVRLHVEVKGFPSKSYADPRRAGEVKPTQPATQARHWFSAGLMKVLQLRQDYPQDAVALALPDRGTYRQLLATVDSTIRTMRLAVFLVRDDGSVEDRWPAS</sequence>
<reference evidence="1" key="2">
    <citation type="submission" date="2020-09" db="EMBL/GenBank/DDBJ databases">
        <authorList>
            <person name="Sun Q."/>
            <person name="Ohkuma M."/>
        </authorList>
    </citation>
    <scope>NUCLEOTIDE SEQUENCE</scope>
    <source>
        <strain evidence="1">JCM 3313</strain>
    </source>
</reference>
<keyword evidence="2" id="KW-1185">Reference proteome</keyword>
<reference evidence="1" key="1">
    <citation type="journal article" date="2014" name="Int. J. Syst. Evol. Microbiol.">
        <title>Complete genome sequence of Corynebacterium casei LMG S-19264T (=DSM 44701T), isolated from a smear-ripened cheese.</title>
        <authorList>
            <consortium name="US DOE Joint Genome Institute (JGI-PGF)"/>
            <person name="Walter F."/>
            <person name="Albersmeier A."/>
            <person name="Kalinowski J."/>
            <person name="Ruckert C."/>
        </authorList>
    </citation>
    <scope>NUCLEOTIDE SEQUENCE</scope>
    <source>
        <strain evidence="1">JCM 3313</strain>
    </source>
</reference>
<evidence type="ECO:0000313" key="1">
    <source>
        <dbReference type="EMBL" id="GGP73378.1"/>
    </source>
</evidence>
<comment type="caution">
    <text evidence="1">The sequence shown here is derived from an EMBL/GenBank/DDBJ whole genome shotgun (WGS) entry which is preliminary data.</text>
</comment>
<dbReference type="Proteomes" id="UP000639606">
    <property type="component" value="Unassembled WGS sequence"/>
</dbReference>